<evidence type="ECO:0000256" key="8">
    <source>
        <dbReference type="ARBA" id="ARBA00022989"/>
    </source>
</evidence>
<dbReference type="PANTHER" id="PTHR14995:SF2">
    <property type="entry name" value="PROTEIN AMNIONLESS"/>
    <property type="match status" value="1"/>
</dbReference>
<keyword evidence="7" id="KW-0653">Protein transport</keyword>
<dbReference type="GO" id="GO:0016324">
    <property type="term" value="C:apical plasma membrane"/>
    <property type="evidence" value="ECO:0007669"/>
    <property type="project" value="TreeGrafter"/>
</dbReference>
<keyword evidence="3" id="KW-0813">Transport</keyword>
<feature type="transmembrane region" description="Helical" evidence="10">
    <location>
        <begin position="357"/>
        <end position="379"/>
    </location>
</feature>
<sequence>MGLVKLQLQADALYKQWIPDTNFENQTNWNTGVIPCGDAVAHFPAQRKVSVFVETAHAVKELRLPIVGEFIFNSGAGFFVPNGHEPGCESTTIKFKNTDLTKWFDPALWQSAATQDDLENKNFVFSVHEESVPCYYDHVVFKDGSSFRVDTSSNQAEIPVQCVSVFGNTFKDAGEFSRYLQTQTGQLQFHGSSSVIVGASVCGDPTGCACDNTGNRQRICDTVTCPSASCKKPLLPMGHCCDVCGAIVTIQYTSNFQLETYRQRIQHLFLGFSQYKSVQVGMSKVFRPVRLMNIIPFGAKAEIQVVVVDEASGFEAESLAREIVKDANSQGSNLGILEAGLQASSGTNDGQSGNAGMIAGIVLGIVIMLALVAILVVLVNKRVVRMPSLPPMPTMSWLQRRSGSHEELGGPLDLGYDNPMFDKPTVCPDIPSLYAPEINMSITMGRSQVHFVNPVYDEKETDFNA</sequence>
<dbReference type="AlphaFoldDB" id="A0A8C6T8M2"/>
<dbReference type="Pfam" id="PF14828">
    <property type="entry name" value="Amnionless"/>
    <property type="match status" value="1"/>
</dbReference>
<name>A0A8C6T8M2_9GOBI</name>
<dbReference type="PANTHER" id="PTHR14995">
    <property type="entry name" value="AMNIONLESS"/>
    <property type="match status" value="1"/>
</dbReference>
<evidence type="ECO:0000256" key="2">
    <source>
        <dbReference type="ARBA" id="ARBA00021200"/>
    </source>
</evidence>
<keyword evidence="6" id="KW-0732">Signal</keyword>
<dbReference type="GO" id="GO:0030139">
    <property type="term" value="C:endocytic vesicle"/>
    <property type="evidence" value="ECO:0007669"/>
    <property type="project" value="TreeGrafter"/>
</dbReference>
<keyword evidence="8 10" id="KW-1133">Transmembrane helix</keyword>
<evidence type="ECO:0000256" key="6">
    <source>
        <dbReference type="ARBA" id="ARBA00022729"/>
    </source>
</evidence>
<dbReference type="InterPro" id="IPR026112">
    <property type="entry name" value="AMN"/>
</dbReference>
<organism evidence="11 12">
    <name type="scientific">Neogobius melanostomus</name>
    <name type="common">round goby</name>
    <dbReference type="NCBI Taxonomy" id="47308"/>
    <lineage>
        <taxon>Eukaryota</taxon>
        <taxon>Metazoa</taxon>
        <taxon>Chordata</taxon>
        <taxon>Craniata</taxon>
        <taxon>Vertebrata</taxon>
        <taxon>Euteleostomi</taxon>
        <taxon>Actinopterygii</taxon>
        <taxon>Neopterygii</taxon>
        <taxon>Teleostei</taxon>
        <taxon>Neoteleostei</taxon>
        <taxon>Acanthomorphata</taxon>
        <taxon>Gobiaria</taxon>
        <taxon>Gobiiformes</taxon>
        <taxon>Gobioidei</taxon>
        <taxon>Gobiidae</taxon>
        <taxon>Benthophilinae</taxon>
        <taxon>Neogobiini</taxon>
        <taxon>Neogobius</taxon>
    </lineage>
</organism>
<dbReference type="Ensembl" id="ENSNMLT00000017963.1">
    <property type="protein sequence ID" value="ENSNMLP00000015994.1"/>
    <property type="gene ID" value="ENSNMLG00000010579.1"/>
</dbReference>
<keyword evidence="5 10" id="KW-0812">Transmembrane</keyword>
<evidence type="ECO:0000256" key="4">
    <source>
        <dbReference type="ARBA" id="ARBA00022475"/>
    </source>
</evidence>
<protein>
    <recommendedName>
        <fullName evidence="2">Protein amnionless</fullName>
    </recommendedName>
</protein>
<evidence type="ECO:0000256" key="9">
    <source>
        <dbReference type="ARBA" id="ARBA00023136"/>
    </source>
</evidence>
<evidence type="ECO:0000256" key="10">
    <source>
        <dbReference type="SAM" id="Phobius"/>
    </source>
</evidence>
<evidence type="ECO:0000313" key="12">
    <source>
        <dbReference type="Proteomes" id="UP000694523"/>
    </source>
</evidence>
<dbReference type="Proteomes" id="UP000694523">
    <property type="component" value="Unplaced"/>
</dbReference>
<evidence type="ECO:0000256" key="1">
    <source>
        <dbReference type="ARBA" id="ARBA00004251"/>
    </source>
</evidence>
<evidence type="ECO:0000256" key="3">
    <source>
        <dbReference type="ARBA" id="ARBA00022448"/>
    </source>
</evidence>
<evidence type="ECO:0000256" key="7">
    <source>
        <dbReference type="ARBA" id="ARBA00022927"/>
    </source>
</evidence>
<accession>A0A8C6T8M2</accession>
<dbReference type="GO" id="GO:0006898">
    <property type="term" value="P:receptor-mediated endocytosis"/>
    <property type="evidence" value="ECO:0007669"/>
    <property type="project" value="TreeGrafter"/>
</dbReference>
<evidence type="ECO:0000256" key="5">
    <source>
        <dbReference type="ARBA" id="ARBA00022692"/>
    </source>
</evidence>
<reference evidence="11" key="2">
    <citation type="submission" date="2025-09" db="UniProtKB">
        <authorList>
            <consortium name="Ensembl"/>
        </authorList>
    </citation>
    <scope>IDENTIFICATION</scope>
</reference>
<comment type="subcellular location">
    <subcellularLocation>
        <location evidence="1">Cell membrane</location>
        <topology evidence="1">Single-pass type I membrane protein</topology>
    </subcellularLocation>
</comment>
<dbReference type="GO" id="GO:0015031">
    <property type="term" value="P:protein transport"/>
    <property type="evidence" value="ECO:0007669"/>
    <property type="project" value="UniProtKB-KW"/>
</dbReference>
<keyword evidence="9 10" id="KW-0472">Membrane</keyword>
<reference evidence="11" key="1">
    <citation type="submission" date="2025-08" db="UniProtKB">
        <authorList>
            <consortium name="Ensembl"/>
        </authorList>
    </citation>
    <scope>IDENTIFICATION</scope>
</reference>
<evidence type="ECO:0000313" key="11">
    <source>
        <dbReference type="Ensembl" id="ENSNMLP00000015994.1"/>
    </source>
</evidence>
<keyword evidence="4" id="KW-1003">Cell membrane</keyword>
<keyword evidence="12" id="KW-1185">Reference proteome</keyword>
<proteinExistence type="predicted"/>